<reference evidence="1 2" key="1">
    <citation type="submission" date="2019-05" db="EMBL/GenBank/DDBJ databases">
        <title>Another draft genome of Portunus trituberculatus and its Hox gene families provides insights of decapod evolution.</title>
        <authorList>
            <person name="Jeong J.-H."/>
            <person name="Song I."/>
            <person name="Kim S."/>
            <person name="Choi T."/>
            <person name="Kim D."/>
            <person name="Ryu S."/>
            <person name="Kim W."/>
        </authorList>
    </citation>
    <scope>NUCLEOTIDE SEQUENCE [LARGE SCALE GENOMIC DNA]</scope>
    <source>
        <tissue evidence="1">Muscle</tissue>
    </source>
</reference>
<name>A0A5B7GHC1_PORTR</name>
<evidence type="ECO:0000313" key="2">
    <source>
        <dbReference type="Proteomes" id="UP000324222"/>
    </source>
</evidence>
<keyword evidence="2" id="KW-1185">Reference proteome</keyword>
<dbReference type="AlphaFoldDB" id="A0A5B7GHC1"/>
<dbReference type="Proteomes" id="UP000324222">
    <property type="component" value="Unassembled WGS sequence"/>
</dbReference>
<proteinExistence type="predicted"/>
<sequence length="62" mass="7100">MISRVLKTVSHADNEEILIICHYNGKNIVKNPYSFKWSRFKVVDVVWIDSDYGVGVRACGVE</sequence>
<dbReference type="EMBL" id="VSRR010013565">
    <property type="protein sequence ID" value="MPC55944.1"/>
    <property type="molecule type" value="Genomic_DNA"/>
</dbReference>
<evidence type="ECO:0000313" key="1">
    <source>
        <dbReference type="EMBL" id="MPC55944.1"/>
    </source>
</evidence>
<accession>A0A5B7GHC1</accession>
<gene>
    <name evidence="1" type="ORF">E2C01_049892</name>
</gene>
<protein>
    <submittedName>
        <fullName evidence="1">Uncharacterized protein</fullName>
    </submittedName>
</protein>
<comment type="caution">
    <text evidence="1">The sequence shown here is derived from an EMBL/GenBank/DDBJ whole genome shotgun (WGS) entry which is preliminary data.</text>
</comment>
<organism evidence="1 2">
    <name type="scientific">Portunus trituberculatus</name>
    <name type="common">Swimming crab</name>
    <name type="synonym">Neptunus trituberculatus</name>
    <dbReference type="NCBI Taxonomy" id="210409"/>
    <lineage>
        <taxon>Eukaryota</taxon>
        <taxon>Metazoa</taxon>
        <taxon>Ecdysozoa</taxon>
        <taxon>Arthropoda</taxon>
        <taxon>Crustacea</taxon>
        <taxon>Multicrustacea</taxon>
        <taxon>Malacostraca</taxon>
        <taxon>Eumalacostraca</taxon>
        <taxon>Eucarida</taxon>
        <taxon>Decapoda</taxon>
        <taxon>Pleocyemata</taxon>
        <taxon>Brachyura</taxon>
        <taxon>Eubrachyura</taxon>
        <taxon>Portunoidea</taxon>
        <taxon>Portunidae</taxon>
        <taxon>Portuninae</taxon>
        <taxon>Portunus</taxon>
    </lineage>
</organism>